<name>A0A9P6SMS2_9FUNG</name>
<sequence>MSTHPAATMGIKSTPPCLSLSVTNGPAAGAATNLPPRDGRDYMNYSSLNGIQATGTVLGEITPRPLSSMENAAE</sequence>
<organism evidence="1 2">
    <name type="scientific">Modicella reniformis</name>
    <dbReference type="NCBI Taxonomy" id="1440133"/>
    <lineage>
        <taxon>Eukaryota</taxon>
        <taxon>Fungi</taxon>
        <taxon>Fungi incertae sedis</taxon>
        <taxon>Mucoromycota</taxon>
        <taxon>Mortierellomycotina</taxon>
        <taxon>Mortierellomycetes</taxon>
        <taxon>Mortierellales</taxon>
        <taxon>Mortierellaceae</taxon>
        <taxon>Modicella</taxon>
    </lineage>
</organism>
<feature type="non-terminal residue" evidence="1">
    <location>
        <position position="74"/>
    </location>
</feature>
<gene>
    <name evidence="1" type="ORF">BGZ65_001841</name>
</gene>
<protein>
    <submittedName>
        <fullName evidence="1">Uncharacterized protein</fullName>
    </submittedName>
</protein>
<reference evidence="1" key="1">
    <citation type="journal article" date="2020" name="Fungal Divers.">
        <title>Resolving the Mortierellaceae phylogeny through synthesis of multi-gene phylogenetics and phylogenomics.</title>
        <authorList>
            <person name="Vandepol N."/>
            <person name="Liber J."/>
            <person name="Desiro A."/>
            <person name="Na H."/>
            <person name="Kennedy M."/>
            <person name="Barry K."/>
            <person name="Grigoriev I.V."/>
            <person name="Miller A.N."/>
            <person name="O'Donnell K."/>
            <person name="Stajich J.E."/>
            <person name="Bonito G."/>
        </authorList>
    </citation>
    <scope>NUCLEOTIDE SEQUENCE</scope>
    <source>
        <strain evidence="1">MES-2147</strain>
    </source>
</reference>
<dbReference type="EMBL" id="JAAAHW010003482">
    <property type="protein sequence ID" value="KAF9983393.1"/>
    <property type="molecule type" value="Genomic_DNA"/>
</dbReference>
<evidence type="ECO:0000313" key="2">
    <source>
        <dbReference type="Proteomes" id="UP000749646"/>
    </source>
</evidence>
<comment type="caution">
    <text evidence="1">The sequence shown here is derived from an EMBL/GenBank/DDBJ whole genome shotgun (WGS) entry which is preliminary data.</text>
</comment>
<proteinExistence type="predicted"/>
<dbReference type="Proteomes" id="UP000749646">
    <property type="component" value="Unassembled WGS sequence"/>
</dbReference>
<keyword evidence="2" id="KW-1185">Reference proteome</keyword>
<dbReference type="AlphaFoldDB" id="A0A9P6SMS2"/>
<accession>A0A9P6SMS2</accession>
<evidence type="ECO:0000313" key="1">
    <source>
        <dbReference type="EMBL" id="KAF9983393.1"/>
    </source>
</evidence>